<keyword evidence="3" id="KW-0496">Mitochondrion</keyword>
<protein>
    <recommendedName>
        <fullName evidence="4">Oxidation resistance protein 1</fullName>
    </recommendedName>
</protein>
<feature type="domain" description="LysM" evidence="5">
    <location>
        <begin position="13"/>
        <end position="56"/>
    </location>
</feature>
<dbReference type="Proteomes" id="UP000078046">
    <property type="component" value="Unassembled WGS sequence"/>
</dbReference>
<dbReference type="GO" id="GO:0006979">
    <property type="term" value="P:response to oxidative stress"/>
    <property type="evidence" value="ECO:0007669"/>
    <property type="project" value="TreeGrafter"/>
</dbReference>
<dbReference type="EMBL" id="LWCA01000062">
    <property type="protein sequence ID" value="OAF71307.1"/>
    <property type="molecule type" value="Genomic_DNA"/>
</dbReference>
<dbReference type="SMART" id="SM00584">
    <property type="entry name" value="TLDc"/>
    <property type="match status" value="1"/>
</dbReference>
<evidence type="ECO:0000313" key="7">
    <source>
        <dbReference type="EMBL" id="OAF71307.1"/>
    </source>
</evidence>
<dbReference type="PROSITE" id="PS51886">
    <property type="entry name" value="TLDC"/>
    <property type="match status" value="1"/>
</dbReference>
<dbReference type="OrthoDB" id="26679at2759"/>
<dbReference type="PANTHER" id="PTHR23354:SF62">
    <property type="entry name" value="MUSTARD, ISOFORM V"/>
    <property type="match status" value="1"/>
</dbReference>
<name>A0A177BAG2_9BILA</name>
<evidence type="ECO:0000256" key="1">
    <source>
        <dbReference type="ARBA" id="ARBA00004173"/>
    </source>
</evidence>
<comment type="caution">
    <text evidence="7">The sequence shown here is derived from an EMBL/GenBank/DDBJ whole genome shotgun (WGS) entry which is preliminary data.</text>
</comment>
<dbReference type="Pfam" id="PF01476">
    <property type="entry name" value="LysM"/>
    <property type="match status" value="1"/>
</dbReference>
<accession>A0A177BAG2</accession>
<evidence type="ECO:0000256" key="3">
    <source>
        <dbReference type="ARBA" id="ARBA00023128"/>
    </source>
</evidence>
<comment type="similarity">
    <text evidence="2">Belongs to the OXR1 family.</text>
</comment>
<dbReference type="InterPro" id="IPR018392">
    <property type="entry name" value="LysM"/>
</dbReference>
<reference evidence="7 8" key="1">
    <citation type="submission" date="2016-04" db="EMBL/GenBank/DDBJ databases">
        <title>The genome of Intoshia linei affirms orthonectids as highly simplified spiralians.</title>
        <authorList>
            <person name="Mikhailov K.V."/>
            <person name="Slusarev G.S."/>
            <person name="Nikitin M.A."/>
            <person name="Logacheva M.D."/>
            <person name="Penin A."/>
            <person name="Aleoshin V."/>
            <person name="Panchin Y.V."/>
        </authorList>
    </citation>
    <scope>NUCLEOTIDE SEQUENCE [LARGE SCALE GENOMIC DNA]</scope>
    <source>
        <strain evidence="7">Intl2013</strain>
        <tissue evidence="7">Whole animal</tissue>
    </source>
</reference>
<evidence type="ECO:0000259" key="6">
    <source>
        <dbReference type="PROSITE" id="PS51886"/>
    </source>
</evidence>
<dbReference type="SMART" id="SM00257">
    <property type="entry name" value="LysM"/>
    <property type="match status" value="1"/>
</dbReference>
<feature type="domain" description="TLDc" evidence="6">
    <location>
        <begin position="444"/>
        <end position="607"/>
    </location>
</feature>
<keyword evidence="8" id="KW-1185">Reference proteome</keyword>
<evidence type="ECO:0000259" key="5">
    <source>
        <dbReference type="PROSITE" id="PS51782"/>
    </source>
</evidence>
<gene>
    <name evidence="7" type="ORF">A3Q56_00881</name>
</gene>
<proteinExistence type="inferred from homology"/>
<dbReference type="PANTHER" id="PTHR23354">
    <property type="entry name" value="NUCLEOLAR PROTEIN 7/ESTROGEN RECEPTOR COACTIVATOR-RELATED"/>
    <property type="match status" value="1"/>
</dbReference>
<comment type="subcellular location">
    <subcellularLocation>
        <location evidence="1">Mitochondrion</location>
    </subcellularLocation>
</comment>
<dbReference type="SUPFAM" id="SSF54106">
    <property type="entry name" value="LysM domain"/>
    <property type="match status" value="1"/>
</dbReference>
<dbReference type="Pfam" id="PF07534">
    <property type="entry name" value="TLD"/>
    <property type="match status" value="1"/>
</dbReference>
<dbReference type="Gene3D" id="3.10.350.10">
    <property type="entry name" value="LysM domain"/>
    <property type="match status" value="1"/>
</dbReference>
<sequence length="607" mass="70487">MEHVKTSKNPVWGEHEVIENENIEDIAEKYSMLPSELRKINKLSRSLVYTGQKLRVNCSQNIEPNQDNKNYNLKNVDIEEKLKMTHLAEKCSIHYYSKRFTNKNGVVSGKMYISPNTFTFYPNRTDPLVIENFQEKYSLKVPLKDIMFVNLYPEIEEISETARHCDECSVSNLKRFSSSPTPNTTGKFRYQSRNKQIYNSKNSPFPCTGTSKSTQKFFSKTFDVMGKVSSSGSETINYISTFNPFSNKVKDGSLKSTVKNGSKNYNYSYLTFDSNENVKTMLNKPIHQHLKYNIEETPEKINFIRIRTITEMPDERCLEAFNYHEHFREYWFAINELRSGEIICKLNTFLNKDVAENVTSIMNKNLDFDQYNIIENQSDSKSLFHFCDCPINMKEKNLFGVYEIPETAEEKNSILPITITSDSQVTNISLEPDINFYEYGDESSILDEAEFSQVSNYYPRRTIGSMLKMVYTSEKLGFCMNTLYNRAKSDENQHPMLLLIQDNYKNKFGAFLSKPLVVNSQFYGSCENWLFTFYPEFNVYGVSGINNYYVKSDFNSIAIGSSCGHHGLWLNRELYRGRSQPCTTFNNTCLTEDEDFTVSTLELWIFS</sequence>
<evidence type="ECO:0000256" key="2">
    <source>
        <dbReference type="ARBA" id="ARBA00009540"/>
    </source>
</evidence>
<dbReference type="GO" id="GO:0005739">
    <property type="term" value="C:mitochondrion"/>
    <property type="evidence" value="ECO:0007669"/>
    <property type="project" value="UniProtKB-SubCell"/>
</dbReference>
<organism evidence="7 8">
    <name type="scientific">Intoshia linei</name>
    <dbReference type="NCBI Taxonomy" id="1819745"/>
    <lineage>
        <taxon>Eukaryota</taxon>
        <taxon>Metazoa</taxon>
        <taxon>Spiralia</taxon>
        <taxon>Lophotrochozoa</taxon>
        <taxon>Mesozoa</taxon>
        <taxon>Orthonectida</taxon>
        <taxon>Rhopaluridae</taxon>
        <taxon>Intoshia</taxon>
    </lineage>
</organism>
<dbReference type="PROSITE" id="PS51782">
    <property type="entry name" value="LYSM"/>
    <property type="match status" value="1"/>
</dbReference>
<dbReference type="AlphaFoldDB" id="A0A177BAG2"/>
<dbReference type="InterPro" id="IPR036779">
    <property type="entry name" value="LysM_dom_sf"/>
</dbReference>
<dbReference type="GO" id="GO:0005634">
    <property type="term" value="C:nucleus"/>
    <property type="evidence" value="ECO:0007669"/>
    <property type="project" value="TreeGrafter"/>
</dbReference>
<dbReference type="InterPro" id="IPR006571">
    <property type="entry name" value="TLDc_dom"/>
</dbReference>
<evidence type="ECO:0000256" key="4">
    <source>
        <dbReference type="ARBA" id="ARBA00040604"/>
    </source>
</evidence>
<evidence type="ECO:0000313" key="8">
    <source>
        <dbReference type="Proteomes" id="UP000078046"/>
    </source>
</evidence>